<keyword evidence="3" id="KW-1185">Reference proteome</keyword>
<accession>A0A9D4I0D3</accession>
<name>A0A9D4I0D3_DREPO</name>
<protein>
    <submittedName>
        <fullName evidence="2">Uncharacterized protein</fullName>
    </submittedName>
</protein>
<reference evidence="2" key="2">
    <citation type="submission" date="2020-11" db="EMBL/GenBank/DDBJ databases">
        <authorList>
            <person name="McCartney M.A."/>
            <person name="Auch B."/>
            <person name="Kono T."/>
            <person name="Mallez S."/>
            <person name="Becker A."/>
            <person name="Gohl D.M."/>
            <person name="Silverstein K.A.T."/>
            <person name="Koren S."/>
            <person name="Bechman K.B."/>
            <person name="Herman A."/>
            <person name="Abrahante J.E."/>
            <person name="Garbe J."/>
        </authorList>
    </citation>
    <scope>NUCLEOTIDE SEQUENCE</scope>
    <source>
        <strain evidence="2">Duluth1</strain>
        <tissue evidence="2">Whole animal</tissue>
    </source>
</reference>
<comment type="caution">
    <text evidence="2">The sequence shown here is derived from an EMBL/GenBank/DDBJ whole genome shotgun (WGS) entry which is preliminary data.</text>
</comment>
<proteinExistence type="predicted"/>
<dbReference type="AlphaFoldDB" id="A0A9D4I0D3"/>
<sequence>MKPIINSPTACSTPIGYESDSKDLKPRAPFKDSGISQVFFPDDFDIDVNTLSPIWNKKDNVIPVVTSRPKRRR</sequence>
<feature type="region of interest" description="Disordered" evidence="1">
    <location>
        <begin position="1"/>
        <end position="26"/>
    </location>
</feature>
<reference evidence="2" key="1">
    <citation type="journal article" date="2019" name="bioRxiv">
        <title>The Genome of the Zebra Mussel, Dreissena polymorpha: A Resource for Invasive Species Research.</title>
        <authorList>
            <person name="McCartney M.A."/>
            <person name="Auch B."/>
            <person name="Kono T."/>
            <person name="Mallez S."/>
            <person name="Zhang Y."/>
            <person name="Obille A."/>
            <person name="Becker A."/>
            <person name="Abrahante J.E."/>
            <person name="Garbe J."/>
            <person name="Badalamenti J.P."/>
            <person name="Herman A."/>
            <person name="Mangelson H."/>
            <person name="Liachko I."/>
            <person name="Sullivan S."/>
            <person name="Sone E.D."/>
            <person name="Koren S."/>
            <person name="Silverstein K.A.T."/>
            <person name="Beckman K.B."/>
            <person name="Gohl D.M."/>
        </authorList>
    </citation>
    <scope>NUCLEOTIDE SEQUENCE</scope>
    <source>
        <strain evidence="2">Duluth1</strain>
        <tissue evidence="2">Whole animal</tissue>
    </source>
</reference>
<feature type="compositionally biased region" description="Polar residues" evidence="1">
    <location>
        <begin position="1"/>
        <end position="12"/>
    </location>
</feature>
<evidence type="ECO:0000313" key="2">
    <source>
        <dbReference type="EMBL" id="KAH3739523.1"/>
    </source>
</evidence>
<organism evidence="2 3">
    <name type="scientific">Dreissena polymorpha</name>
    <name type="common">Zebra mussel</name>
    <name type="synonym">Mytilus polymorpha</name>
    <dbReference type="NCBI Taxonomy" id="45954"/>
    <lineage>
        <taxon>Eukaryota</taxon>
        <taxon>Metazoa</taxon>
        <taxon>Spiralia</taxon>
        <taxon>Lophotrochozoa</taxon>
        <taxon>Mollusca</taxon>
        <taxon>Bivalvia</taxon>
        <taxon>Autobranchia</taxon>
        <taxon>Heteroconchia</taxon>
        <taxon>Euheterodonta</taxon>
        <taxon>Imparidentia</taxon>
        <taxon>Neoheterodontei</taxon>
        <taxon>Myida</taxon>
        <taxon>Dreissenoidea</taxon>
        <taxon>Dreissenidae</taxon>
        <taxon>Dreissena</taxon>
    </lineage>
</organism>
<evidence type="ECO:0000256" key="1">
    <source>
        <dbReference type="SAM" id="MobiDB-lite"/>
    </source>
</evidence>
<gene>
    <name evidence="2" type="ORF">DPMN_046175</name>
</gene>
<evidence type="ECO:0000313" key="3">
    <source>
        <dbReference type="Proteomes" id="UP000828390"/>
    </source>
</evidence>
<dbReference type="EMBL" id="JAIWYP010000011">
    <property type="protein sequence ID" value="KAH3739523.1"/>
    <property type="molecule type" value="Genomic_DNA"/>
</dbReference>
<dbReference type="Proteomes" id="UP000828390">
    <property type="component" value="Unassembled WGS sequence"/>
</dbReference>